<reference evidence="3 4" key="1">
    <citation type="submission" date="2016-11" db="EMBL/GenBank/DDBJ databases">
        <authorList>
            <person name="Varghese N."/>
            <person name="Submissions S."/>
        </authorList>
    </citation>
    <scope>NUCLEOTIDE SEQUENCE [LARGE SCALE GENOMIC DNA]</scope>
    <source>
        <strain evidence="3 4">VTM4R57</strain>
    </source>
</reference>
<dbReference type="RefSeq" id="WP_081374402.1">
    <property type="nucleotide sequence ID" value="NZ_FRCE01000006.1"/>
</dbReference>
<keyword evidence="3" id="KW-0808">Transferase</keyword>
<dbReference type="PANTHER" id="PTHR30576:SF8">
    <property type="entry name" value="UNDECAPRENYL-PHOSPHATE GALACTOSE PHOSPHOTRANSFERASE"/>
    <property type="match status" value="1"/>
</dbReference>
<dbReference type="PANTHER" id="PTHR30576">
    <property type="entry name" value="COLANIC BIOSYNTHESIS UDP-GLUCOSE LIPID CARRIER TRANSFERASE"/>
    <property type="match status" value="1"/>
</dbReference>
<dbReference type="AlphaFoldDB" id="A0ABD7M7W3"/>
<evidence type="ECO:0000313" key="3">
    <source>
        <dbReference type="EMBL" id="SHL59668.1"/>
    </source>
</evidence>
<evidence type="ECO:0000313" key="4">
    <source>
        <dbReference type="Proteomes" id="UP000184253"/>
    </source>
</evidence>
<dbReference type="InterPro" id="IPR003362">
    <property type="entry name" value="Bact_transf"/>
</dbReference>
<organism evidence="3 4">
    <name type="scientific">Micrococcus luteus</name>
    <name type="common">Micrococcus lysodeikticus</name>
    <dbReference type="NCBI Taxonomy" id="1270"/>
    <lineage>
        <taxon>Bacteria</taxon>
        <taxon>Bacillati</taxon>
        <taxon>Actinomycetota</taxon>
        <taxon>Actinomycetes</taxon>
        <taxon>Micrococcales</taxon>
        <taxon>Micrococcaceae</taxon>
        <taxon>Micrococcus</taxon>
    </lineage>
</organism>
<comment type="caution">
    <text evidence="3">The sequence shown here is derived from an EMBL/GenBank/DDBJ whole genome shotgun (WGS) entry which is preliminary data.</text>
</comment>
<comment type="similarity">
    <text evidence="1">Belongs to the bacterial sugar transferase family.</text>
</comment>
<proteinExistence type="inferred from homology"/>
<protein>
    <submittedName>
        <fullName evidence="3">Sugar transferase involved in LPS biosynthesis (Colanic, teichoic acid)</fullName>
    </submittedName>
</protein>
<name>A0ABD7M7W3_MICLU</name>
<feature type="domain" description="Bacterial sugar transferase" evidence="2">
    <location>
        <begin position="54"/>
        <end position="227"/>
    </location>
</feature>
<evidence type="ECO:0000256" key="1">
    <source>
        <dbReference type="ARBA" id="ARBA00006464"/>
    </source>
</evidence>
<accession>A0ABD7M7W3</accession>
<dbReference type="Proteomes" id="UP000184253">
    <property type="component" value="Unassembled WGS sequence"/>
</dbReference>
<sequence>MLTPDSPYQERFAALNQKLRWEVADELRRANLARVDELHPPVTPRDSFYTRHGKRALDVAVSGAALLLSSPVVGALCLVTLKDLGRPVLFTQERPGQHGKMFRMVKLRTMREAYDDQGRPLLGELRVTKAGRLIRRASLDELLNFWNIFKGDMSLIGPRPLVPEYVERFSRRHRQRMAVKPGLECPPPRPPKGPVTYNDQFENDCWYVENVSLKTDAWLIWRVLQTALDRRQNKARGSSTRGSFMGYDADGTVITTVALPDWALNAVLERHGLLTSNSADARQGV</sequence>
<dbReference type="EMBL" id="FRCE01000006">
    <property type="protein sequence ID" value="SHL59668.1"/>
    <property type="molecule type" value="Genomic_DNA"/>
</dbReference>
<dbReference type="GO" id="GO:0016740">
    <property type="term" value="F:transferase activity"/>
    <property type="evidence" value="ECO:0007669"/>
    <property type="project" value="UniProtKB-KW"/>
</dbReference>
<dbReference type="Pfam" id="PF02397">
    <property type="entry name" value="Bac_transf"/>
    <property type="match status" value="1"/>
</dbReference>
<evidence type="ECO:0000259" key="2">
    <source>
        <dbReference type="Pfam" id="PF02397"/>
    </source>
</evidence>
<gene>
    <name evidence="3" type="ORF">SAMN04487849_10651</name>
</gene>